<evidence type="ECO:0000313" key="20">
    <source>
        <dbReference type="Proteomes" id="UP000279271"/>
    </source>
</evidence>
<dbReference type="SUPFAM" id="SSF52518">
    <property type="entry name" value="Thiamin diphosphate-binding fold (THDP-binding)"/>
    <property type="match status" value="2"/>
</dbReference>
<evidence type="ECO:0000256" key="2">
    <source>
        <dbReference type="ARBA" id="ARBA00007131"/>
    </source>
</evidence>
<reference evidence="17 19" key="1">
    <citation type="journal article" date="2014" name="BMC Genomics">
        <title>Oil accumulation mechanisms of the oleaginous microalga Chlorella protothecoides revealed through its genome, transcriptomes, and proteomes.</title>
        <authorList>
            <person name="Gao C."/>
            <person name="Wang Y."/>
            <person name="Shen Y."/>
            <person name="Yan D."/>
            <person name="He X."/>
            <person name="Dai J."/>
            <person name="Wu Q."/>
        </authorList>
    </citation>
    <scope>NUCLEOTIDE SEQUENCE [LARGE SCALE GENOMIC DNA]</scope>
    <source>
        <strain evidence="17 19">0710</strain>
    </source>
</reference>
<keyword evidence="7 13" id="KW-0460">Magnesium</keyword>
<dbReference type="EMBL" id="GDKF01009578">
    <property type="protein sequence ID" value="JAT69044.1"/>
    <property type="molecule type" value="Transcribed_RNA"/>
</dbReference>
<evidence type="ECO:0000256" key="8">
    <source>
        <dbReference type="ARBA" id="ARBA00023052"/>
    </source>
</evidence>
<feature type="binding site" evidence="11">
    <location>
        <position position="536"/>
    </location>
    <ligand>
        <name>substrate</name>
    </ligand>
</feature>
<reference evidence="18" key="4">
    <citation type="submission" date="2018-10" db="EMBL/GenBank/DDBJ databases">
        <authorList>
            <person name="Hovde B."/>
            <person name="Zhang X."/>
        </authorList>
    </citation>
    <scope>NUCLEOTIDE SEQUENCE [LARGE SCALE GENOMIC DNA]</scope>
    <source>
        <strain evidence="18">UTEX 25</strain>
    </source>
</reference>
<dbReference type="Gene3D" id="3.40.50.970">
    <property type="match status" value="2"/>
</dbReference>
<dbReference type="CDD" id="cd02012">
    <property type="entry name" value="TPP_TK"/>
    <property type="match status" value="1"/>
</dbReference>
<evidence type="ECO:0000256" key="10">
    <source>
        <dbReference type="PIRSR" id="PIRSR605478-1"/>
    </source>
</evidence>
<evidence type="ECO:0000256" key="1">
    <source>
        <dbReference type="ARBA" id="ARBA00001941"/>
    </source>
</evidence>
<dbReference type="FunFam" id="3.40.50.970:FF:000003">
    <property type="entry name" value="Transketolase"/>
    <property type="match status" value="1"/>
</dbReference>
<evidence type="ECO:0000256" key="5">
    <source>
        <dbReference type="ARBA" id="ARBA00022679"/>
    </source>
</evidence>
<evidence type="ECO:0000256" key="14">
    <source>
        <dbReference type="PIRSR" id="PIRSR605478-5"/>
    </source>
</evidence>
<dbReference type="SUPFAM" id="SSF52922">
    <property type="entry name" value="TK C-terminal domain-like"/>
    <property type="match status" value="1"/>
</dbReference>
<keyword evidence="19" id="KW-1185">Reference proteome</keyword>
<comment type="cofactor">
    <cofactor evidence="1">
        <name>Co(2+)</name>
        <dbReference type="ChEBI" id="CHEBI:48828"/>
    </cofactor>
</comment>
<dbReference type="FunFam" id="3.40.50.920:FF:000003">
    <property type="entry name" value="Transketolase"/>
    <property type="match status" value="1"/>
</dbReference>
<dbReference type="InterPro" id="IPR005478">
    <property type="entry name" value="Transketolase_bac-like"/>
</dbReference>
<dbReference type="SMART" id="SM00861">
    <property type="entry name" value="Transket_pyr"/>
    <property type="match status" value="1"/>
</dbReference>
<dbReference type="InterPro" id="IPR020826">
    <property type="entry name" value="Transketolase_BS"/>
</dbReference>
<dbReference type="PROSITE" id="PS00802">
    <property type="entry name" value="TRANSKETOLASE_2"/>
    <property type="match status" value="1"/>
</dbReference>
<dbReference type="FunFam" id="3.40.50.970:FF:000004">
    <property type="entry name" value="Transketolase"/>
    <property type="match status" value="1"/>
</dbReference>
<feature type="binding site" evidence="11">
    <location>
        <position position="532"/>
    </location>
    <ligand>
        <name>substrate</name>
    </ligand>
</feature>
<dbReference type="KEGG" id="apro:F751_2900"/>
<comment type="subunit">
    <text evidence="3">Homodimer.</text>
</comment>
<dbReference type="InterPro" id="IPR055152">
    <property type="entry name" value="Transketolase-like_C_2"/>
</dbReference>
<dbReference type="AlphaFoldDB" id="A0A087SD37"/>
<feature type="binding site" evidence="11">
    <location>
        <position position="591"/>
    </location>
    <ligand>
        <name>substrate</name>
    </ligand>
</feature>
<evidence type="ECO:0000313" key="17">
    <source>
        <dbReference type="EMBL" id="KFM23641.1"/>
    </source>
</evidence>
<sequence length="734" mass="78644">MVAAQCLLSVAPTRPGLCSVRQGVAAPFSAPRFTRRTLRTCRPLTRAALAVEIPPATGDLKPKDKNAELAINAIRFLSIDGVNAAKSGHPGLPMGCAPMTYVIWKDFMNVNPKDPKWPNRDRFVLSAGHGSMLQYAILHLMGFNLPISELKQFRQWGSKTPGHPENFETEGVEVTTGPLGQGIANAVGLAVAETHLAARFNKPDAKLVDHYTYCIMGDGCNMEGISNEAASLAGHWKLGKLIAFYDDNRISIDGHTSISFTEDVVARYEALGWHTIHVKDGNHDLAGLRDAINEAKSVTDKPTLIKVSTIIGYGSPNKADSHDVHGSALGAAEAQATRDNLGWPYGEFEVPQEAYDEFGKAAKRGEEAEAAWQATRREYAEKYPEEYAEYEAITSGHLPAGWADVLPSFTSADKGLATRLHSQTMLNALSPVLPGLLGGSADLAGSCMTLVKSSGDYQADSPAERNFRFGVREHAMGAIGNGMALHSPGLLPYTATFFIFTDYMRNAIRMAALSQAGQLFVMTHDSIGLGEDGPTHQPVEQLASFRAMPNILMLRPGDGNETAGAYKVAVENAAAVNATGIKRPSVLALSRQGMPNMDSTSAEGVAKGAYVVAGGEGTPDVILMATGSELMFAVEAGKKLEGEGIKARVVSFPCWELFEEQEQSYKDSVLPPEVEARVSIEAGATFGWFKYVGAKGVSLGVDHFGASAPAPILYEKYGLTPDNVVATAKSLLKK</sequence>
<evidence type="ECO:0000313" key="18">
    <source>
        <dbReference type="EMBL" id="RMZ52022.1"/>
    </source>
</evidence>
<feature type="active site" description="Proton donor" evidence="10">
    <location>
        <position position="473"/>
    </location>
</feature>
<proteinExistence type="inferred from homology"/>
<dbReference type="InterPro" id="IPR029061">
    <property type="entry name" value="THDP-binding"/>
</dbReference>
<dbReference type="GO" id="GO:0004802">
    <property type="term" value="F:transketolase activity"/>
    <property type="evidence" value="ECO:0007669"/>
    <property type="project" value="UniProtKB-EC"/>
</dbReference>
<feature type="site" description="Important for catalytic activity" evidence="14">
    <location>
        <position position="89"/>
    </location>
</feature>
<feature type="binding site" evidence="13">
    <location>
        <position position="250"/>
    </location>
    <ligand>
        <name>Mg(2+)</name>
        <dbReference type="ChEBI" id="CHEBI:18420"/>
    </ligand>
</feature>
<dbReference type="InterPro" id="IPR033247">
    <property type="entry name" value="Transketolase_fam"/>
</dbReference>
<dbReference type="PROSITE" id="PS00801">
    <property type="entry name" value="TRANSKETOLASE_1"/>
    <property type="match status" value="1"/>
</dbReference>
<feature type="binding site" evidence="13">
    <location>
        <position position="248"/>
    </location>
    <ligand>
        <name>Mg(2+)</name>
        <dbReference type="ChEBI" id="CHEBI:18420"/>
    </ligand>
</feature>
<evidence type="ECO:0000256" key="6">
    <source>
        <dbReference type="ARBA" id="ARBA00022723"/>
    </source>
</evidence>
<dbReference type="EC" id="2.2.1.1" evidence="4"/>
<evidence type="ECO:0000313" key="16">
    <source>
        <dbReference type="EMBL" id="JAT69044.1"/>
    </source>
</evidence>
<dbReference type="NCBIfam" id="TIGR00232">
    <property type="entry name" value="tktlase_bact"/>
    <property type="match status" value="1"/>
</dbReference>
<dbReference type="Proteomes" id="UP000279271">
    <property type="component" value="Unassembled WGS sequence"/>
</dbReference>
<evidence type="ECO:0000259" key="15">
    <source>
        <dbReference type="SMART" id="SM00861"/>
    </source>
</evidence>
<feature type="binding site" evidence="12">
    <location>
        <position position="325"/>
    </location>
    <ligand>
        <name>thiamine diphosphate</name>
        <dbReference type="ChEBI" id="CHEBI:58937"/>
    </ligand>
</feature>
<dbReference type="Pfam" id="PF00456">
    <property type="entry name" value="Transketolase_N"/>
    <property type="match status" value="1"/>
</dbReference>
<comment type="cofactor">
    <cofactor evidence="12">
        <name>thiamine diphosphate</name>
        <dbReference type="ChEBI" id="CHEBI:58937"/>
    </cofactor>
    <text evidence="12">Binds 1 thiamine pyrophosphate per subunit. During the reaction, the substrate forms a covalent intermediate with the cofactor.</text>
</comment>
<keyword evidence="8 12" id="KW-0786">Thiamine pyrophosphate</keyword>
<dbReference type="EMBL" id="KL662095">
    <property type="protein sequence ID" value="KFM23641.1"/>
    <property type="molecule type" value="Genomic_DNA"/>
</dbReference>
<evidence type="ECO:0000256" key="11">
    <source>
        <dbReference type="PIRSR" id="PIRSR605478-2"/>
    </source>
</evidence>
<evidence type="ECO:0000256" key="4">
    <source>
        <dbReference type="ARBA" id="ARBA00013152"/>
    </source>
</evidence>
<keyword evidence="5" id="KW-0808">Transferase</keyword>
<dbReference type="PANTHER" id="PTHR43522:SF2">
    <property type="entry name" value="TRANSKETOLASE 1-RELATED"/>
    <property type="match status" value="1"/>
</dbReference>
<protein>
    <recommendedName>
        <fullName evidence="4">transketolase</fullName>
        <ecNumber evidence="4">2.2.1.1</ecNumber>
    </recommendedName>
</protein>
<dbReference type="CDD" id="cd07033">
    <property type="entry name" value="TPP_PYR_DXS_TK_like"/>
    <property type="match status" value="1"/>
</dbReference>
<feature type="binding site" evidence="11">
    <location>
        <position position="524"/>
    </location>
    <ligand>
        <name>substrate</name>
    </ligand>
</feature>
<dbReference type="InterPro" id="IPR009014">
    <property type="entry name" value="Transketo_C/PFOR_II"/>
</dbReference>
<dbReference type="PANTHER" id="PTHR43522">
    <property type="entry name" value="TRANSKETOLASE"/>
    <property type="match status" value="1"/>
</dbReference>
<feature type="domain" description="Transketolase-like pyrimidine-binding" evidence="15">
    <location>
        <begin position="416"/>
        <end position="596"/>
    </location>
</feature>
<keyword evidence="6 13" id="KW-0479">Metal-binding</keyword>
<comment type="catalytic activity">
    <reaction evidence="9">
        <text>D-sedoheptulose 7-phosphate + D-glyceraldehyde 3-phosphate = aldehydo-D-ribose 5-phosphate + D-xylulose 5-phosphate</text>
        <dbReference type="Rhea" id="RHEA:10508"/>
        <dbReference type="ChEBI" id="CHEBI:57483"/>
        <dbReference type="ChEBI" id="CHEBI:57737"/>
        <dbReference type="ChEBI" id="CHEBI:58273"/>
        <dbReference type="ChEBI" id="CHEBI:59776"/>
        <dbReference type="EC" id="2.2.1.1"/>
    </reaction>
</comment>
<dbReference type="GO" id="GO:0005829">
    <property type="term" value="C:cytosol"/>
    <property type="evidence" value="ECO:0007669"/>
    <property type="project" value="TreeGrafter"/>
</dbReference>
<evidence type="ECO:0000256" key="7">
    <source>
        <dbReference type="ARBA" id="ARBA00022842"/>
    </source>
</evidence>
<feature type="binding site" evidence="13">
    <location>
        <position position="218"/>
    </location>
    <ligand>
        <name>Mg(2+)</name>
        <dbReference type="ChEBI" id="CHEBI:18420"/>
    </ligand>
</feature>
<dbReference type="InterPro" id="IPR049557">
    <property type="entry name" value="Transketolase_CS"/>
</dbReference>
<dbReference type="Pfam" id="PF22613">
    <property type="entry name" value="Transketolase_C_1"/>
    <property type="match status" value="1"/>
</dbReference>
<reference evidence="18" key="5">
    <citation type="submission" date="2018-11" db="EMBL/GenBank/DDBJ databases">
        <title>Characterization of plant carbon substrate utilization by Auxenochlorella protothecoides.</title>
        <authorList>
            <person name="Vogler B.W."/>
            <person name="Starkenburg S.R."/>
            <person name="Sudasinghe N."/>
            <person name="Schambach J.Y."/>
            <person name="Rollin J.A."/>
            <person name="Pattathil S."/>
            <person name="Barry A.N."/>
        </authorList>
    </citation>
    <scope>NUCLEOTIDE SEQUENCE [LARGE SCALE GENOMIC DNA]</scope>
    <source>
        <strain evidence="18">UTEX 25</strain>
    </source>
</reference>
<feature type="binding site" evidence="11">
    <location>
        <position position="446"/>
    </location>
    <ligand>
        <name>substrate</name>
    </ligand>
</feature>
<dbReference type="GO" id="GO:0006098">
    <property type="term" value="P:pentose-phosphate shunt"/>
    <property type="evidence" value="ECO:0007669"/>
    <property type="project" value="TreeGrafter"/>
</dbReference>
<evidence type="ECO:0000256" key="3">
    <source>
        <dbReference type="ARBA" id="ARBA00011738"/>
    </source>
</evidence>
<dbReference type="InterPro" id="IPR005475">
    <property type="entry name" value="Transketolase-like_Pyr-bd"/>
</dbReference>
<feature type="binding site" evidence="11">
    <location>
        <position position="419"/>
    </location>
    <ligand>
        <name>substrate</name>
    </ligand>
</feature>
<dbReference type="GO" id="GO:0046872">
    <property type="term" value="F:metal ion binding"/>
    <property type="evidence" value="ECO:0007669"/>
    <property type="project" value="UniProtKB-KW"/>
</dbReference>
<dbReference type="Pfam" id="PF02779">
    <property type="entry name" value="Transket_pyr"/>
    <property type="match status" value="1"/>
</dbReference>
<comment type="similarity">
    <text evidence="2">Belongs to the transketolase family.</text>
</comment>
<dbReference type="STRING" id="3075.A0A087SD37"/>
<name>A0A087SD37_AUXPR</name>
<dbReference type="GeneID" id="23614291"/>
<accession>A0A087SD37</accession>
<feature type="binding site" evidence="12">
    <location>
        <position position="500"/>
    </location>
    <ligand>
        <name>thiamine diphosphate</name>
        <dbReference type="ChEBI" id="CHEBI:58937"/>
    </ligand>
</feature>
<dbReference type="Proteomes" id="UP000028924">
    <property type="component" value="Unassembled WGS sequence"/>
</dbReference>
<feature type="binding site" evidence="12">
    <location>
        <begin position="177"/>
        <end position="179"/>
    </location>
    <ligand>
        <name>thiamine diphosphate</name>
        <dbReference type="ChEBI" id="CHEBI:58937"/>
    </ligand>
</feature>
<feature type="binding site" evidence="11">
    <location>
        <position position="89"/>
    </location>
    <ligand>
        <name>substrate</name>
    </ligand>
</feature>
<feature type="binding site" evidence="12">
    <location>
        <position position="129"/>
    </location>
    <ligand>
        <name>thiamine diphosphate</name>
        <dbReference type="ChEBI" id="CHEBI:58937"/>
    </ligand>
</feature>
<feature type="binding site" evidence="12">
    <location>
        <position position="219"/>
    </location>
    <ligand>
        <name>thiamine diphosphate</name>
        <dbReference type="ChEBI" id="CHEBI:58937"/>
    </ligand>
</feature>
<gene>
    <name evidence="18" type="ORF">APUTEX25_001216</name>
    <name evidence="17" type="ORF">F751_2900</name>
    <name evidence="16" type="ORF">g.101168</name>
</gene>
<evidence type="ECO:0000256" key="9">
    <source>
        <dbReference type="ARBA" id="ARBA00049473"/>
    </source>
</evidence>
<dbReference type="Gene3D" id="3.40.50.920">
    <property type="match status" value="1"/>
</dbReference>
<dbReference type="RefSeq" id="XP_011396515.1">
    <property type="nucleotide sequence ID" value="XM_011398213.1"/>
</dbReference>
<feature type="binding site" evidence="11">
    <location>
        <position position="325"/>
    </location>
    <ligand>
        <name>substrate</name>
    </ligand>
</feature>
<dbReference type="eggNOG" id="KOG0523">
    <property type="taxonomic scope" value="Eukaryota"/>
</dbReference>
<feature type="binding site" evidence="12">
    <location>
        <position position="248"/>
    </location>
    <ligand>
        <name>thiamine diphosphate</name>
        <dbReference type="ChEBI" id="CHEBI:58937"/>
    </ligand>
</feature>
<evidence type="ECO:0000256" key="12">
    <source>
        <dbReference type="PIRSR" id="PIRSR605478-3"/>
    </source>
</evidence>
<evidence type="ECO:0000256" key="13">
    <source>
        <dbReference type="PIRSR" id="PIRSR605478-4"/>
    </source>
</evidence>
<reference evidence="20" key="3">
    <citation type="journal article" date="2018" name="Algal Res.">
        <title>Characterization of plant carbon substrate utilization by Auxenochlorella protothecoides.</title>
        <authorList>
            <person name="Vogler B.W."/>
            <person name="Starkenburg S.R."/>
            <person name="Sudasinghe N."/>
            <person name="Schambach J.Y."/>
            <person name="Rollin J.A."/>
            <person name="Pattathil S."/>
            <person name="Barry A.N."/>
        </authorList>
    </citation>
    <scope>NUCLEOTIDE SEQUENCE [LARGE SCALE GENOMIC DNA]</scope>
    <source>
        <strain evidence="20">UTEX 25</strain>
    </source>
</reference>
<evidence type="ECO:0000313" key="19">
    <source>
        <dbReference type="Proteomes" id="UP000028924"/>
    </source>
</evidence>
<organism evidence="17 19">
    <name type="scientific">Auxenochlorella protothecoides</name>
    <name type="common">Green microalga</name>
    <name type="synonym">Chlorella protothecoides</name>
    <dbReference type="NCBI Taxonomy" id="3075"/>
    <lineage>
        <taxon>Eukaryota</taxon>
        <taxon>Viridiplantae</taxon>
        <taxon>Chlorophyta</taxon>
        <taxon>core chlorophytes</taxon>
        <taxon>Trebouxiophyceae</taxon>
        <taxon>Chlorellales</taxon>
        <taxon>Chlorellaceae</taxon>
        <taxon>Auxenochlorella</taxon>
    </lineage>
</organism>
<feature type="site" description="Important for catalytic activity" evidence="14">
    <location>
        <position position="325"/>
    </location>
</feature>
<dbReference type="EMBL" id="QOKY01000215">
    <property type="protein sequence ID" value="RMZ52022.1"/>
    <property type="molecule type" value="Genomic_DNA"/>
</dbReference>
<dbReference type="OrthoDB" id="10267175at2759"/>
<comment type="cofactor">
    <cofactor evidence="13">
        <name>Mg(2+)</name>
        <dbReference type="ChEBI" id="CHEBI:18420"/>
    </cofactor>
    <text evidence="13">Binds 1 Mg(2+) ion per subunit. Can also utilize other divalent metal cations, such as Ca(2+), Mn(2+) and Co(2+).</text>
</comment>
<reference evidence="16" key="2">
    <citation type="submission" date="2015-08" db="EMBL/GenBank/DDBJ databases">
        <authorList>
            <person name="Babu N.S."/>
            <person name="Beckwith C.J."/>
            <person name="Beseler K.G."/>
            <person name="Brison A."/>
            <person name="Carone J.V."/>
            <person name="Caskin T.P."/>
            <person name="Diamond M."/>
            <person name="Durham M.E."/>
            <person name="Foxe J.M."/>
            <person name="Go M."/>
            <person name="Henderson B.A."/>
            <person name="Jones I.B."/>
            <person name="McGettigan J.A."/>
            <person name="Micheletti S.J."/>
            <person name="Nasrallah M.E."/>
            <person name="Ortiz D."/>
            <person name="Piller C.R."/>
            <person name="Privatt S.R."/>
            <person name="Schneider S.L."/>
            <person name="Sharp S."/>
            <person name="Smith T.C."/>
            <person name="Stanton J.D."/>
            <person name="Ullery H.E."/>
            <person name="Wilson R.J."/>
            <person name="Serrano M.G."/>
            <person name="Buck G."/>
            <person name="Lee V."/>
            <person name="Wang Y."/>
            <person name="Carvalho R."/>
            <person name="Voegtly L."/>
            <person name="Shi R."/>
            <person name="Duckworth R."/>
            <person name="Johnson A."/>
            <person name="Loviza R."/>
            <person name="Walstead R."/>
            <person name="Shah Z."/>
            <person name="Kiflezghi M."/>
            <person name="Wade K."/>
            <person name="Ball S.L."/>
            <person name="Bradley K.W."/>
            <person name="Asai D.J."/>
            <person name="Bowman C.A."/>
            <person name="Russell D.A."/>
            <person name="Pope W.H."/>
            <person name="Jacobs-Sera D."/>
            <person name="Hendrix R.W."/>
            <person name="Hatfull G.F."/>
        </authorList>
    </citation>
    <scope>NUCLEOTIDE SEQUENCE</scope>
</reference>
<dbReference type="InterPro" id="IPR005474">
    <property type="entry name" value="Transketolase_N"/>
</dbReference>